<evidence type="ECO:0000256" key="5">
    <source>
        <dbReference type="ARBA" id="ARBA00023002"/>
    </source>
</evidence>
<dbReference type="InterPro" id="IPR036188">
    <property type="entry name" value="FAD/NAD-bd_sf"/>
</dbReference>
<dbReference type="NCBIfam" id="NF008425">
    <property type="entry name" value="PRK11259.1"/>
    <property type="match status" value="1"/>
</dbReference>
<feature type="domain" description="FAD dependent oxidoreductase" evidence="6">
    <location>
        <begin position="8"/>
        <end position="362"/>
    </location>
</feature>
<comment type="cofactor">
    <cofactor evidence="1">
        <name>FAD</name>
        <dbReference type="ChEBI" id="CHEBI:57692"/>
    </cofactor>
</comment>
<comment type="similarity">
    <text evidence="2">Belongs to the MSOX/MTOX family.</text>
</comment>
<evidence type="ECO:0000313" key="8">
    <source>
        <dbReference type="Proteomes" id="UP001519460"/>
    </source>
</evidence>
<keyword evidence="3" id="KW-0285">Flavoprotein</keyword>
<name>A0ABD0KXN0_9CAEN</name>
<dbReference type="PANTHER" id="PTHR10961:SF46">
    <property type="entry name" value="PEROXISOMAL SARCOSINE OXIDASE"/>
    <property type="match status" value="1"/>
</dbReference>
<keyword evidence="5" id="KW-0560">Oxidoreductase</keyword>
<keyword evidence="8" id="KW-1185">Reference proteome</keyword>
<dbReference type="GO" id="GO:0016491">
    <property type="term" value="F:oxidoreductase activity"/>
    <property type="evidence" value="ECO:0007669"/>
    <property type="project" value="UniProtKB-KW"/>
</dbReference>
<dbReference type="Gene3D" id="3.50.50.60">
    <property type="entry name" value="FAD/NAD(P)-binding domain"/>
    <property type="match status" value="1"/>
</dbReference>
<accession>A0ABD0KXN0</accession>
<comment type="caution">
    <text evidence="7">The sequence shown here is derived from an EMBL/GenBank/DDBJ whole genome shotgun (WGS) entry which is preliminary data.</text>
</comment>
<dbReference type="Pfam" id="PF01266">
    <property type="entry name" value="DAO"/>
    <property type="match status" value="1"/>
</dbReference>
<gene>
    <name evidence="7" type="ORF">BaRGS_00016791</name>
</gene>
<sequence>MSKMSDYDVVVVGAGVEGLASAYHLVKAGQRTLVLEQFPLPHTRGSSHGQSRITRYGYSDDFYTNMMLDAFPMWGCLEKEAGVQIFKECGVLNLGNLDGDYMSSLLASIKRHNVDHTVLQPADVRRDYPMFTYPDNYGGVMDKNGGILLADRAVAAFQSVFKQYGGEIRDGEPVTAVTPGEPLVTVTTSKGSYRGKKVVLAAGPWASKLLRPLGLDLPLRPIRITVCYWKEKEEGSLSSERLPCFIDEEAEGLNACAYGLPSDEYPGYVKVCVINGPDSDPDQRDTVDDTWLMQDLAAYVRRHLSCLHDNPGITEACMHTMTPDHNPVLDKHPQFNNIVIAAGFSGHGFKLAPAIGKAVSELVLDKPPSYTMDPFVLTRFQK</sequence>
<dbReference type="EMBL" id="JACVVK020000108">
    <property type="protein sequence ID" value="KAK7491945.1"/>
    <property type="molecule type" value="Genomic_DNA"/>
</dbReference>
<proteinExistence type="inferred from homology"/>
<evidence type="ECO:0000259" key="6">
    <source>
        <dbReference type="Pfam" id="PF01266"/>
    </source>
</evidence>
<dbReference type="Gene3D" id="3.30.9.10">
    <property type="entry name" value="D-Amino Acid Oxidase, subunit A, domain 2"/>
    <property type="match status" value="1"/>
</dbReference>
<evidence type="ECO:0000256" key="2">
    <source>
        <dbReference type="ARBA" id="ARBA00010989"/>
    </source>
</evidence>
<evidence type="ECO:0000256" key="3">
    <source>
        <dbReference type="ARBA" id="ARBA00022630"/>
    </source>
</evidence>
<evidence type="ECO:0000256" key="4">
    <source>
        <dbReference type="ARBA" id="ARBA00022827"/>
    </source>
</evidence>
<dbReference type="SUPFAM" id="SSF54373">
    <property type="entry name" value="FAD-linked reductases, C-terminal domain"/>
    <property type="match status" value="1"/>
</dbReference>
<evidence type="ECO:0000313" key="7">
    <source>
        <dbReference type="EMBL" id="KAK7491945.1"/>
    </source>
</evidence>
<dbReference type="PANTHER" id="PTHR10961">
    <property type="entry name" value="PEROXISOMAL SARCOSINE OXIDASE"/>
    <property type="match status" value="1"/>
</dbReference>
<dbReference type="InterPro" id="IPR045170">
    <property type="entry name" value="MTOX"/>
</dbReference>
<protein>
    <recommendedName>
        <fullName evidence="6">FAD dependent oxidoreductase domain-containing protein</fullName>
    </recommendedName>
</protein>
<reference evidence="7 8" key="1">
    <citation type="journal article" date="2023" name="Sci. Data">
        <title>Genome assembly of the Korean intertidal mud-creeper Batillaria attramentaria.</title>
        <authorList>
            <person name="Patra A.K."/>
            <person name="Ho P.T."/>
            <person name="Jun S."/>
            <person name="Lee S.J."/>
            <person name="Kim Y."/>
            <person name="Won Y.J."/>
        </authorList>
    </citation>
    <scope>NUCLEOTIDE SEQUENCE [LARGE SCALE GENOMIC DNA]</scope>
    <source>
        <strain evidence="7">Wonlab-2016</strain>
    </source>
</reference>
<dbReference type="AlphaFoldDB" id="A0ABD0KXN0"/>
<organism evidence="7 8">
    <name type="scientific">Batillaria attramentaria</name>
    <dbReference type="NCBI Taxonomy" id="370345"/>
    <lineage>
        <taxon>Eukaryota</taxon>
        <taxon>Metazoa</taxon>
        <taxon>Spiralia</taxon>
        <taxon>Lophotrochozoa</taxon>
        <taxon>Mollusca</taxon>
        <taxon>Gastropoda</taxon>
        <taxon>Caenogastropoda</taxon>
        <taxon>Sorbeoconcha</taxon>
        <taxon>Cerithioidea</taxon>
        <taxon>Batillariidae</taxon>
        <taxon>Batillaria</taxon>
    </lineage>
</organism>
<dbReference type="Proteomes" id="UP001519460">
    <property type="component" value="Unassembled WGS sequence"/>
</dbReference>
<keyword evidence="4" id="KW-0274">FAD</keyword>
<evidence type="ECO:0000256" key="1">
    <source>
        <dbReference type="ARBA" id="ARBA00001974"/>
    </source>
</evidence>
<dbReference type="SUPFAM" id="SSF51905">
    <property type="entry name" value="FAD/NAD(P)-binding domain"/>
    <property type="match status" value="1"/>
</dbReference>
<dbReference type="InterPro" id="IPR006076">
    <property type="entry name" value="FAD-dep_OxRdtase"/>
</dbReference>